<proteinExistence type="predicted"/>
<dbReference type="Proteomes" id="UP000266673">
    <property type="component" value="Unassembled WGS sequence"/>
</dbReference>
<name>A0A397VVL3_9GLOM</name>
<dbReference type="EMBL" id="QKWP01000176">
    <property type="protein sequence ID" value="RIB25397.1"/>
    <property type="molecule type" value="Genomic_DNA"/>
</dbReference>
<feature type="compositionally biased region" description="Basic and acidic residues" evidence="1">
    <location>
        <begin position="85"/>
        <end position="95"/>
    </location>
</feature>
<dbReference type="AlphaFoldDB" id="A0A397VVL3"/>
<gene>
    <name evidence="2" type="ORF">C2G38_2241427</name>
</gene>
<sequence length="125" mass="14523">MKKKSNFNLRLMVYVIHGSQLLPEDHELLDQIKSESLIEPLDVLKDEWKIIYPLCEFCKNNGKTWHKRTQKKFISSSNDSEEEKNEGSKNKKGSYEPDLGSFEPDLGSFEPDLGSFKPRLILMFV</sequence>
<keyword evidence="3" id="KW-1185">Reference proteome</keyword>
<evidence type="ECO:0000256" key="1">
    <source>
        <dbReference type="SAM" id="MobiDB-lite"/>
    </source>
</evidence>
<feature type="region of interest" description="Disordered" evidence="1">
    <location>
        <begin position="69"/>
        <end position="114"/>
    </location>
</feature>
<evidence type="ECO:0000313" key="3">
    <source>
        <dbReference type="Proteomes" id="UP000266673"/>
    </source>
</evidence>
<comment type="caution">
    <text evidence="2">The sequence shown here is derived from an EMBL/GenBank/DDBJ whole genome shotgun (WGS) entry which is preliminary data.</text>
</comment>
<evidence type="ECO:0000313" key="2">
    <source>
        <dbReference type="EMBL" id="RIB25397.1"/>
    </source>
</evidence>
<protein>
    <submittedName>
        <fullName evidence="2">Uncharacterized protein</fullName>
    </submittedName>
</protein>
<organism evidence="2 3">
    <name type="scientific">Gigaspora rosea</name>
    <dbReference type="NCBI Taxonomy" id="44941"/>
    <lineage>
        <taxon>Eukaryota</taxon>
        <taxon>Fungi</taxon>
        <taxon>Fungi incertae sedis</taxon>
        <taxon>Mucoromycota</taxon>
        <taxon>Glomeromycotina</taxon>
        <taxon>Glomeromycetes</taxon>
        <taxon>Diversisporales</taxon>
        <taxon>Gigasporaceae</taxon>
        <taxon>Gigaspora</taxon>
    </lineage>
</organism>
<reference evidence="2 3" key="1">
    <citation type="submission" date="2018-06" db="EMBL/GenBank/DDBJ databases">
        <title>Comparative genomics reveals the genomic features of Rhizophagus irregularis, R. cerebriforme, R. diaphanum and Gigaspora rosea, and their symbiotic lifestyle signature.</title>
        <authorList>
            <person name="Morin E."/>
            <person name="San Clemente H."/>
            <person name="Chen E.C.H."/>
            <person name="De La Providencia I."/>
            <person name="Hainaut M."/>
            <person name="Kuo A."/>
            <person name="Kohler A."/>
            <person name="Murat C."/>
            <person name="Tang N."/>
            <person name="Roy S."/>
            <person name="Loubradou J."/>
            <person name="Henrissat B."/>
            <person name="Grigoriev I.V."/>
            <person name="Corradi N."/>
            <person name="Roux C."/>
            <person name="Martin F.M."/>
        </authorList>
    </citation>
    <scope>NUCLEOTIDE SEQUENCE [LARGE SCALE GENOMIC DNA]</scope>
    <source>
        <strain evidence="2 3">DAOM 194757</strain>
    </source>
</reference>
<accession>A0A397VVL3</accession>